<name>B3QUC4_CHLT3</name>
<evidence type="ECO:0008006" key="4">
    <source>
        <dbReference type="Google" id="ProtNLM"/>
    </source>
</evidence>
<evidence type="ECO:0000313" key="2">
    <source>
        <dbReference type="EMBL" id="ACF14373.1"/>
    </source>
</evidence>
<evidence type="ECO:0000256" key="1">
    <source>
        <dbReference type="SAM" id="Coils"/>
    </source>
</evidence>
<keyword evidence="1" id="KW-0175">Coiled coil</keyword>
<dbReference type="InterPro" id="IPR011990">
    <property type="entry name" value="TPR-like_helical_dom_sf"/>
</dbReference>
<keyword evidence="3" id="KW-1185">Reference proteome</keyword>
<evidence type="ECO:0000313" key="3">
    <source>
        <dbReference type="Proteomes" id="UP000001208"/>
    </source>
</evidence>
<reference evidence="2 3" key="1">
    <citation type="submission" date="2008-06" db="EMBL/GenBank/DDBJ databases">
        <title>Complete sequence of Chloroherpeton thalassium ATCC 35110.</title>
        <authorList>
            <consortium name="US DOE Joint Genome Institute"/>
            <person name="Lucas S."/>
            <person name="Copeland A."/>
            <person name="Lapidus A."/>
            <person name="Glavina del Rio T."/>
            <person name="Dalin E."/>
            <person name="Tice H."/>
            <person name="Bruce D."/>
            <person name="Goodwin L."/>
            <person name="Pitluck S."/>
            <person name="Schmutz J."/>
            <person name="Larimer F."/>
            <person name="Land M."/>
            <person name="Hauser L."/>
            <person name="Kyrpides N."/>
            <person name="Mikhailova N."/>
            <person name="Liu Z."/>
            <person name="Li T."/>
            <person name="Zhao F."/>
            <person name="Overmann J."/>
            <person name="Bryant D.A."/>
            <person name="Richardson P."/>
        </authorList>
    </citation>
    <scope>NUCLEOTIDE SEQUENCE [LARGE SCALE GENOMIC DNA]</scope>
    <source>
        <strain evidence="3">ATCC 35110 / GB-78</strain>
    </source>
</reference>
<dbReference type="SUPFAM" id="SSF48452">
    <property type="entry name" value="TPR-like"/>
    <property type="match status" value="1"/>
</dbReference>
<accession>B3QUC4</accession>
<gene>
    <name evidence="2" type="ordered locus">Ctha_1919</name>
</gene>
<organism evidence="2 3">
    <name type="scientific">Chloroherpeton thalassium (strain ATCC 35110 / GB-78)</name>
    <dbReference type="NCBI Taxonomy" id="517418"/>
    <lineage>
        <taxon>Bacteria</taxon>
        <taxon>Pseudomonadati</taxon>
        <taxon>Chlorobiota</taxon>
        <taxon>Chlorobiia</taxon>
        <taxon>Chlorobiales</taxon>
        <taxon>Chloroherpetonaceae</taxon>
        <taxon>Chloroherpeton</taxon>
    </lineage>
</organism>
<proteinExistence type="predicted"/>
<dbReference type="Gene3D" id="1.25.40.10">
    <property type="entry name" value="Tetratricopeptide repeat domain"/>
    <property type="match status" value="1"/>
</dbReference>
<dbReference type="KEGG" id="cts:Ctha_1919"/>
<dbReference type="HOGENOM" id="CLU_349412_0_0_10"/>
<feature type="coiled-coil region" evidence="1">
    <location>
        <begin position="616"/>
        <end position="643"/>
    </location>
</feature>
<dbReference type="STRING" id="517418.Ctha_1919"/>
<dbReference type="EMBL" id="CP001100">
    <property type="protein sequence ID" value="ACF14373.1"/>
    <property type="molecule type" value="Genomic_DNA"/>
</dbReference>
<dbReference type="Proteomes" id="UP000001208">
    <property type="component" value="Chromosome"/>
</dbReference>
<protein>
    <recommendedName>
        <fullName evidence="4">Tetratricopeptide domain protein</fullName>
    </recommendedName>
</protein>
<dbReference type="AlphaFoldDB" id="B3QUC4"/>
<sequence>MCIITNLNKALNIIIRYIFLSFIFSVMFLSSSSAKQYGLEDISVSSNVIGYEEYLNDILAKERYLEYLSSNLKISVSEKDGGFRADYERYEAKHEKYSPILIGNYGYKGGSEGRFFNFEEKKEYDRFVEYLRFYNIKSLLKSYRNAIIYNSSSLEVRELFEREVNSASRSYKVGDYATSRLQFEDIYESYKPFYKENLDEVLFLWAESSFGLRYFSEAKELYSKIISEYSSSNRKELAAYRVIFMDYVYDDANQFLSDFNKYRAILEKDKILWDKSLLIAATIEYGNKHYAKAISLLDQISQDVDNIVYVNFIRGVIFIELNDISEAKKSFKDVTNISIWPWSNKINSYLKNSAFLQLGYINYKEGNEYMSKYEDAFAKGDTTASALSLRQDGVKRYENAENFFASVSKGYAEYRVAEIAKLWTVFKESDYRESKKSLDKYLNHISLEDDLYQAVYLSGYMTQKNKPSSLDESLKDYYYVYNGMAANEYLKKYFSYVRTLKELKNNVSVFVEHSVSPAEKKAASSLYELLNGINELLIFNYKDIVNSEKTVFTESKKNELQNYLYRLGETKDSLATNGFLNLANFAQSSLGALNGLVKMNVEPISDDIKLFLEHATVFLENEKKDYENLIEEYKKQLNTESEVVSYQLDVAKSVSVKNEKEAVLIDYYVNNANLIKNRNSSLQTLFHEKSFYEDNHNIENTGTTAQYAFSGMIYEQITGRQKQIDNYRKIVGLLKNAARKKIEQLEFYLKEIDKDYSVGPGLRKVEELQQEFDNIYQDFRRAFFEGTEHLKMTTGGSDSKEDKTLQ</sequence>
<dbReference type="eggNOG" id="ENOG5033F58">
    <property type="taxonomic scope" value="Bacteria"/>
</dbReference>